<accession>A0A1M4TFJ6</accession>
<feature type="transmembrane region" description="Helical" evidence="1">
    <location>
        <begin position="38"/>
        <end position="56"/>
    </location>
</feature>
<feature type="transmembrane region" description="Helical" evidence="1">
    <location>
        <begin position="7"/>
        <end position="26"/>
    </location>
</feature>
<keyword evidence="1" id="KW-0812">Transmembrane</keyword>
<sequence length="306" mass="36045">MRNKNLILNYVFLSCLIVLFLNDHFFKFQYTSWLTGKLSDIVGIVLLPMLLTYLFPKLKENSVFAAGLFFSFWKSPFSESFIKWYNLISPISIHRVVDESDLLVLLLLPVPYFLIKNIKALHPFSLKKIHAFAVLLPTIFVLMSTSPGYRYNYLSYSGNLAFINSTFTVAKPKDELIDEFKNRNINIYKDTTRIVNKNKWKYFDMVNVQQQNLHNNKAIFRIADDSIKRLIVREIEQSGDYKIDKIKIGDQTIENIQFYMSKDEKTGGTYMSLKSMTIEKNLREAQVERKLRKVYKKLLEEEFKKF</sequence>
<dbReference type="PROSITE" id="PS51257">
    <property type="entry name" value="PROKAR_LIPOPROTEIN"/>
    <property type="match status" value="1"/>
</dbReference>
<reference evidence="3" key="1">
    <citation type="submission" date="2016-11" db="EMBL/GenBank/DDBJ databases">
        <authorList>
            <person name="Varghese N."/>
            <person name="Submissions S."/>
        </authorList>
    </citation>
    <scope>NUCLEOTIDE SEQUENCE [LARGE SCALE GENOMIC DNA]</scope>
    <source>
        <strain evidence="3">DSM 27619</strain>
    </source>
</reference>
<keyword evidence="1" id="KW-1133">Transmembrane helix</keyword>
<feature type="transmembrane region" description="Helical" evidence="1">
    <location>
        <begin position="130"/>
        <end position="149"/>
    </location>
</feature>
<proteinExistence type="predicted"/>
<dbReference type="Proteomes" id="UP000184518">
    <property type="component" value="Unassembled WGS sequence"/>
</dbReference>
<dbReference type="STRING" id="1416778.SAMN05443633_101224"/>
<evidence type="ECO:0000256" key="1">
    <source>
        <dbReference type="SAM" id="Phobius"/>
    </source>
</evidence>
<dbReference type="OrthoDB" id="660780at2"/>
<gene>
    <name evidence="2" type="ORF">SAMN05443633_101224</name>
</gene>
<dbReference type="RefSeq" id="WP_072952783.1">
    <property type="nucleotide sequence ID" value="NZ_FQUT01000001.1"/>
</dbReference>
<keyword evidence="1" id="KW-0472">Membrane</keyword>
<dbReference type="EMBL" id="FQUT01000001">
    <property type="protein sequence ID" value="SHE43114.1"/>
    <property type="molecule type" value="Genomic_DNA"/>
</dbReference>
<organism evidence="2 3">
    <name type="scientific">Chryseobacterium arachidis</name>
    <dbReference type="NCBI Taxonomy" id="1416778"/>
    <lineage>
        <taxon>Bacteria</taxon>
        <taxon>Pseudomonadati</taxon>
        <taxon>Bacteroidota</taxon>
        <taxon>Flavobacteriia</taxon>
        <taxon>Flavobacteriales</taxon>
        <taxon>Weeksellaceae</taxon>
        <taxon>Chryseobacterium group</taxon>
        <taxon>Chryseobacterium</taxon>
    </lineage>
</organism>
<evidence type="ECO:0000313" key="3">
    <source>
        <dbReference type="Proteomes" id="UP000184518"/>
    </source>
</evidence>
<evidence type="ECO:0000313" key="2">
    <source>
        <dbReference type="EMBL" id="SHE43114.1"/>
    </source>
</evidence>
<keyword evidence="3" id="KW-1185">Reference proteome</keyword>
<dbReference type="AlphaFoldDB" id="A0A1M4TFJ6"/>
<name>A0A1M4TFJ6_9FLAO</name>
<protein>
    <submittedName>
        <fullName evidence="2">Uncharacterized protein</fullName>
    </submittedName>
</protein>